<dbReference type="Proteomes" id="UP000033664">
    <property type="component" value="Unassembled WGS sequence"/>
</dbReference>
<feature type="coiled-coil region" evidence="1">
    <location>
        <begin position="68"/>
        <end position="102"/>
    </location>
</feature>
<keyword evidence="3" id="KW-1185">Reference proteome</keyword>
<evidence type="ECO:0000313" key="2">
    <source>
        <dbReference type="EMBL" id="KJZ01675.1"/>
    </source>
</evidence>
<evidence type="ECO:0000256" key="1">
    <source>
        <dbReference type="SAM" id="Coils"/>
    </source>
</evidence>
<name>A0A0F4PRH9_9GAMM</name>
<dbReference type="OrthoDB" id="8702396at2"/>
<organism evidence="2 3">
    <name type="scientific">Pseudoalteromonas ruthenica</name>
    <dbReference type="NCBI Taxonomy" id="151081"/>
    <lineage>
        <taxon>Bacteria</taxon>
        <taxon>Pseudomonadati</taxon>
        <taxon>Pseudomonadota</taxon>
        <taxon>Gammaproteobacteria</taxon>
        <taxon>Alteromonadales</taxon>
        <taxon>Pseudoalteromonadaceae</taxon>
        <taxon>Pseudoalteromonas</taxon>
    </lineage>
</organism>
<keyword evidence="1" id="KW-0175">Coiled coil</keyword>
<evidence type="ECO:0000313" key="3">
    <source>
        <dbReference type="Proteomes" id="UP000033664"/>
    </source>
</evidence>
<sequence>MKKKQARLNPDLEKEICSQILLLASRSNNGKVTWTKLEEMTGFSRQALSANSVIANEYREINAKQKSVVTAECRVAEVEAKLAKAQAECKRLKATLKEYDAKYARWLYNATNANLSVDELNAPIPESIKTAGRKKGRK</sequence>
<dbReference type="RefSeq" id="WP_045979123.1">
    <property type="nucleotide sequence ID" value="NZ_JXXY01000006.1"/>
</dbReference>
<reference evidence="2 3" key="1">
    <citation type="journal article" date="2015" name="BMC Genomics">
        <title>Genome mining reveals unlocked bioactive potential of marine Gram-negative bacteria.</title>
        <authorList>
            <person name="Machado H."/>
            <person name="Sonnenschein E.C."/>
            <person name="Melchiorsen J."/>
            <person name="Gram L."/>
        </authorList>
    </citation>
    <scope>NUCLEOTIDE SEQUENCE [LARGE SCALE GENOMIC DNA]</scope>
    <source>
        <strain evidence="2 3">S3137</strain>
    </source>
</reference>
<dbReference type="EMBL" id="JXXZ01000002">
    <property type="protein sequence ID" value="KJZ01675.1"/>
    <property type="molecule type" value="Genomic_DNA"/>
</dbReference>
<protein>
    <submittedName>
        <fullName evidence="2">Uncharacterized protein</fullName>
    </submittedName>
</protein>
<comment type="caution">
    <text evidence="2">The sequence shown here is derived from an EMBL/GenBank/DDBJ whole genome shotgun (WGS) entry which is preliminary data.</text>
</comment>
<proteinExistence type="predicted"/>
<gene>
    <name evidence="2" type="ORF">TW72_01615</name>
</gene>
<accession>A0A0F4PRH9</accession>
<dbReference type="AlphaFoldDB" id="A0A0F4PRH9"/>
<dbReference type="PATRIC" id="fig|151081.8.peg.1502"/>
<dbReference type="GeneID" id="58227180"/>